<evidence type="ECO:0000256" key="1">
    <source>
        <dbReference type="SAM" id="Coils"/>
    </source>
</evidence>
<dbReference type="CDD" id="cd09272">
    <property type="entry name" value="RNase_HI_RT_Ty1"/>
    <property type="match status" value="1"/>
</dbReference>
<organism evidence="4 5">
    <name type="scientific">Tanacetum coccineum</name>
    <dbReference type="NCBI Taxonomy" id="301880"/>
    <lineage>
        <taxon>Eukaryota</taxon>
        <taxon>Viridiplantae</taxon>
        <taxon>Streptophyta</taxon>
        <taxon>Embryophyta</taxon>
        <taxon>Tracheophyta</taxon>
        <taxon>Spermatophyta</taxon>
        <taxon>Magnoliopsida</taxon>
        <taxon>eudicotyledons</taxon>
        <taxon>Gunneridae</taxon>
        <taxon>Pentapetalae</taxon>
        <taxon>asterids</taxon>
        <taxon>campanulids</taxon>
        <taxon>Asterales</taxon>
        <taxon>Asteraceae</taxon>
        <taxon>Asteroideae</taxon>
        <taxon>Anthemideae</taxon>
        <taxon>Anthemidinae</taxon>
        <taxon>Tanacetum</taxon>
    </lineage>
</organism>
<dbReference type="PANTHER" id="PTHR45835:SF103">
    <property type="entry name" value="RNA-DIRECTED DNA POLYMERASE"/>
    <property type="match status" value="1"/>
</dbReference>
<dbReference type="InterPro" id="IPR036397">
    <property type="entry name" value="RNaseH_sf"/>
</dbReference>
<dbReference type="SUPFAM" id="SSF53098">
    <property type="entry name" value="Ribonuclease H-like"/>
    <property type="match status" value="1"/>
</dbReference>
<evidence type="ECO:0000313" key="4">
    <source>
        <dbReference type="EMBL" id="GJS78567.1"/>
    </source>
</evidence>
<feature type="region of interest" description="Disordered" evidence="2">
    <location>
        <begin position="1025"/>
        <end position="1046"/>
    </location>
</feature>
<keyword evidence="1" id="KW-0175">Coiled coil</keyword>
<accession>A0ABQ4YNT7</accession>
<dbReference type="InterPro" id="IPR041588">
    <property type="entry name" value="Integrase_H2C2"/>
</dbReference>
<dbReference type="Proteomes" id="UP001151760">
    <property type="component" value="Unassembled WGS sequence"/>
</dbReference>
<feature type="compositionally biased region" description="Basic and acidic residues" evidence="2">
    <location>
        <begin position="414"/>
        <end position="445"/>
    </location>
</feature>
<reference evidence="4" key="2">
    <citation type="submission" date="2022-01" db="EMBL/GenBank/DDBJ databases">
        <authorList>
            <person name="Yamashiro T."/>
            <person name="Shiraishi A."/>
            <person name="Satake H."/>
            <person name="Nakayama K."/>
        </authorList>
    </citation>
    <scope>NUCLEOTIDE SEQUENCE</scope>
</reference>
<dbReference type="PROSITE" id="PS50994">
    <property type="entry name" value="INTEGRASE"/>
    <property type="match status" value="1"/>
</dbReference>
<feature type="region of interest" description="Disordered" evidence="2">
    <location>
        <begin position="1337"/>
        <end position="1370"/>
    </location>
</feature>
<feature type="region of interest" description="Disordered" evidence="2">
    <location>
        <begin position="407"/>
        <end position="445"/>
    </location>
</feature>
<feature type="coiled-coil region" evidence="1">
    <location>
        <begin position="1185"/>
        <end position="1214"/>
    </location>
</feature>
<sequence>MHESHKSKYSIHPGSDKMYQDLKKLYWWPNMKAIIAEYVGKCLTCSRVKAECQKPSGLLVQPEIPMWKWERITMDFITKLPKTSNGHDTIWVIVDRLTKSAHFIPTRETDSMETLTRLYIKEIVSRYGVPISIIFDRDSHFTSRFWKSLQSDLGTQLDMSTAYHPETDGQSKRTIQTLEDMLRVCVIDFGKGWEKHLPLVEFSYNNSYHASIKAAPFEALYGQKYRSPACWPKVGDVSSDSENEESLIPGTLDHLRSLKELWLDDKLNFVEEPVEIRDREVKQLKQSHIVEKPKTVRPSAPIIEEWDTDMIRVNNVTTAGPKAIVSAAEGNRENAVKSSACLIWRPTGNVIDHNSKDSGSNMLKRFDYVDLHGRLKLVDESQVLLKVPRHDNMYRFDLKNVVPSGAQEDAVADDASKKTNEEPANEGEKIGQEKERGASNKEGDQNVQDFRAELAGKRLVDLPKSKHAIGTKWVYRNKKDERGIVVRNKARLVAQGYIQEEGIDYDEIDVKSAFLYGTIEEEVYVCQPPGLKIHSFPRQGHAGEMMEIFISQDKYVADILKKFDFSSVKIASTPIETNKALHKDEEAEDVEVHLYRSMIGSLMYLTSSRPDIIFAVYVCARFQLLLKSHTSCGFRYLKGQPKLGLWYPRDSPFDLEAFSDSDYAGASLDRKSTTGGCQFLGRRLISWQCKKQTIVANSTTEAEYVAAANCCGQVLWIQNQMLDYGFNFMNTKIYIDNESTICIVKNPVFHSKTKHIEIRHHFIRDSYEKKLIQVIKIHTDHNVADLLTKAFDVSRLDERECNIKQQWVKDETVYKEWEDRMEMAATTTSSLEAECQDTILGVQKLKVGLRLRLNSPIIHLSQELTHFEVERTIHYALTVNPTIYTSCIEQFWATAKVKMVNGERQLQSLVDKKKVIITKTSIRSDLKLEDAGGTDCLPTATIFEELARMGKDSSPTDPTAEETPNKAHVSTPSYDPSQIGEDRMQLHELMNLCTKLSDRVLALETTKSNQALEIESLKRRVKSLEKRKKSRTSGFKRLRKEDASKQGRKIDDLDADAKVTLVDETQEMNDDNLMLDIVTTAGEVVTNANVEVTTINAPTTTIDELTLAQTLIEIKAAKPKVVTSVATTTTTTGPKPRRIVVQEPSEFKTTSSSLQASQLPQTKDKGKGIMVEPEVPLKKKDQVALDEEMARNLEAQLQAELIEEERFARQKEEEANIALLESWDNTQAMMDVDFQLAHQMQTEEQEQLSIEEKSKLFVELLEKIKKHFAALRAQEKRSKPPTKAQNRNQMSTYLKNMAGYKHNQLKSKSYDEIQEMFDKELKRVNTFVDMNSELVKGSKTKAEGSSKRASDELEQEKTKKQKGDDDQKEAKMKRHIEIVKDDEVAIDAIPLATKPSVIVDYKIVKEGHKGFYHLIRANGTKHKNTRPEDDYEIVLWGDLKVMFEPDIKSEVWRSLQGYKVTVWKMFDNCGVLLVRNLKIQKMNIKFRGGLLGLKDFKMILRVTTAQDLPQLLDSRGGSYVINVPQLDVKDLSSWKDSDSDVEEDTRSSQEFLVDLKQEYLDRTLLANHRRLYKISRRVGVARTLIASSFNQKKNKGLVVESFDWDDESLSSRDYELTTGKAFMAISEDESSVGRSDARSGQWVEIIMKKVHRLLSMNDDDDMKHVLDYTKADLYYDEVSDLKKVIEKWTSGKVTLDQLLSEQILRNIVHALGGKPKRKGKQSPKDIVFLKVEDSPIGNDSKYISDSESVNDNQEPSPPLPKLLGARPSETSKSV</sequence>
<feature type="compositionally biased region" description="Polar residues" evidence="2">
    <location>
        <begin position="1741"/>
        <end position="1754"/>
    </location>
</feature>
<dbReference type="InterPro" id="IPR001584">
    <property type="entry name" value="Integrase_cat-core"/>
</dbReference>
<feature type="region of interest" description="Disordered" evidence="2">
    <location>
        <begin position="1146"/>
        <end position="1165"/>
    </location>
</feature>
<dbReference type="EMBL" id="BQNB010010534">
    <property type="protein sequence ID" value="GJS78567.1"/>
    <property type="molecule type" value="Genomic_DNA"/>
</dbReference>
<feature type="region of interest" description="Disordered" evidence="2">
    <location>
        <begin position="1735"/>
        <end position="1774"/>
    </location>
</feature>
<dbReference type="PANTHER" id="PTHR45835">
    <property type="entry name" value="YALI0A06105P"/>
    <property type="match status" value="1"/>
</dbReference>
<keyword evidence="5" id="KW-1185">Reference proteome</keyword>
<feature type="compositionally biased region" description="Basic residues" evidence="2">
    <location>
        <begin position="1025"/>
        <end position="1038"/>
    </location>
</feature>
<feature type="region of interest" description="Disordered" evidence="2">
    <location>
        <begin position="950"/>
        <end position="978"/>
    </location>
</feature>
<dbReference type="InterPro" id="IPR012337">
    <property type="entry name" value="RNaseH-like_sf"/>
</dbReference>
<gene>
    <name evidence="4" type="ORF">Tco_0728448</name>
</gene>
<dbReference type="InterPro" id="IPR013103">
    <property type="entry name" value="RVT_2"/>
</dbReference>
<feature type="compositionally biased region" description="Polar residues" evidence="2">
    <location>
        <begin position="1147"/>
        <end position="1161"/>
    </location>
</feature>
<reference evidence="4" key="1">
    <citation type="journal article" date="2022" name="Int. J. Mol. Sci.">
        <title>Draft Genome of Tanacetum Coccineum: Genomic Comparison of Closely Related Tanacetum-Family Plants.</title>
        <authorList>
            <person name="Yamashiro T."/>
            <person name="Shiraishi A."/>
            <person name="Nakayama K."/>
            <person name="Satake H."/>
        </authorList>
    </citation>
    <scope>NUCLEOTIDE SEQUENCE</scope>
</reference>
<name>A0ABQ4YNT7_9ASTR</name>
<evidence type="ECO:0000259" key="3">
    <source>
        <dbReference type="PROSITE" id="PS50994"/>
    </source>
</evidence>
<protein>
    <submittedName>
        <fullName evidence="4">Ribonuclease H-like domain-containing protein</fullName>
    </submittedName>
</protein>
<evidence type="ECO:0000256" key="2">
    <source>
        <dbReference type="SAM" id="MobiDB-lite"/>
    </source>
</evidence>
<proteinExistence type="predicted"/>
<evidence type="ECO:0000313" key="5">
    <source>
        <dbReference type="Proteomes" id="UP001151760"/>
    </source>
</evidence>
<dbReference type="Gene3D" id="1.10.340.70">
    <property type="match status" value="1"/>
</dbReference>
<feature type="domain" description="Integrase catalytic" evidence="3">
    <location>
        <begin position="61"/>
        <end position="224"/>
    </location>
</feature>
<dbReference type="Pfam" id="PF07727">
    <property type="entry name" value="RVT_2"/>
    <property type="match status" value="1"/>
</dbReference>
<dbReference type="Pfam" id="PF17921">
    <property type="entry name" value="Integrase_H2C2"/>
    <property type="match status" value="1"/>
</dbReference>
<dbReference type="Gene3D" id="3.30.420.10">
    <property type="entry name" value="Ribonuclease H-like superfamily/Ribonuclease H"/>
    <property type="match status" value="1"/>
</dbReference>
<comment type="caution">
    <text evidence="4">The sequence shown here is derived from an EMBL/GenBank/DDBJ whole genome shotgun (WGS) entry which is preliminary data.</text>
</comment>
<feature type="compositionally biased region" description="Basic and acidic residues" evidence="2">
    <location>
        <begin position="1340"/>
        <end position="1370"/>
    </location>
</feature>